<feature type="coiled-coil region" evidence="1">
    <location>
        <begin position="603"/>
        <end position="630"/>
    </location>
</feature>
<dbReference type="EMBL" id="SVER01000012">
    <property type="protein sequence ID" value="MBE5919342.1"/>
    <property type="molecule type" value="Genomic_DNA"/>
</dbReference>
<dbReference type="AlphaFoldDB" id="A0A927U914"/>
<evidence type="ECO:0000313" key="3">
    <source>
        <dbReference type="Proteomes" id="UP000766246"/>
    </source>
</evidence>
<accession>A0A927U914</accession>
<protein>
    <submittedName>
        <fullName evidence="2">Uncharacterized protein</fullName>
    </submittedName>
</protein>
<proteinExistence type="predicted"/>
<feature type="coiled-coil region" evidence="1">
    <location>
        <begin position="380"/>
        <end position="407"/>
    </location>
</feature>
<dbReference type="Proteomes" id="UP000766246">
    <property type="component" value="Unassembled WGS sequence"/>
</dbReference>
<gene>
    <name evidence="2" type="ORF">E7272_05790</name>
</gene>
<sequence>MPVFDNEKIKKIISLEKLLTENIGARGDKPIETADLQVSLIQIYSYTDDKDWDETVQSLSTEEEKNAFNNIVKFQSILENTLKKKSDASQKQYQQIRKKVNDPMEIALELKAIDDEILRYENREVPDAIPHNDITKISYFDAKNRKKYIENLKRIVDSDSYVQLEFSNTKYDELNKEEKLYILEADFSSIVDMITSDVEKELNMAILKESDKKEALIKGKERKYTKKIDSIILEDEYKKASKDEKPLIMARRKEEIYAEMNADKELKAAKLKLENEWANKVNILVIQAEIKAMTVFTKTVEQTIEKRKERLKEHAEKNYFQAKPKVKSALSSRSRRKPKTDAKVVINDIEPKVEVKVEGNDIKPEKQAEAVKPKEKEKIVSLLDERIKNEKELLKKIEKMNQDELNTKYSKKQKARVGARLTTNMAKGGFVGDKGTSYVIDLNESKFIKTNLAAYARIYGRELAACVSTFYQDKKDFRIAQDNHFARLKAIHNILAGNKKFGFTSNSTEYTRLLDTLTDFEKKCKDNGWDKLLDPDKQDISKLTHEEIIGRRDMYRALHDVYEAACDYMKAKGPGAKSFSHGEKRYELAYLLCNEIYNFGGHAAECESRISQISKDIKNHKTELNNSTKQIANQGNARAELSKKYEKDIDAELKKMGIEVNMDKPENFIDNNIKNKNSNMIV</sequence>
<keyword evidence="1" id="KW-0175">Coiled coil</keyword>
<evidence type="ECO:0000313" key="2">
    <source>
        <dbReference type="EMBL" id="MBE5919342.1"/>
    </source>
</evidence>
<comment type="caution">
    <text evidence="2">The sequence shown here is derived from an EMBL/GenBank/DDBJ whole genome shotgun (WGS) entry which is preliminary data.</text>
</comment>
<evidence type="ECO:0000256" key="1">
    <source>
        <dbReference type="SAM" id="Coils"/>
    </source>
</evidence>
<name>A0A927U914_9FIRM</name>
<organism evidence="2 3">
    <name type="scientific">Pseudobutyrivibrio ruminis</name>
    <dbReference type="NCBI Taxonomy" id="46206"/>
    <lineage>
        <taxon>Bacteria</taxon>
        <taxon>Bacillati</taxon>
        <taxon>Bacillota</taxon>
        <taxon>Clostridia</taxon>
        <taxon>Lachnospirales</taxon>
        <taxon>Lachnospiraceae</taxon>
        <taxon>Pseudobutyrivibrio</taxon>
    </lineage>
</organism>
<reference evidence="2" key="1">
    <citation type="submission" date="2019-04" db="EMBL/GenBank/DDBJ databases">
        <title>Evolution of Biomass-Degrading Anaerobic Consortia Revealed by Metagenomics.</title>
        <authorList>
            <person name="Peng X."/>
        </authorList>
    </citation>
    <scope>NUCLEOTIDE SEQUENCE</scope>
    <source>
        <strain evidence="2">SIG311</strain>
    </source>
</reference>